<dbReference type="GO" id="GO:0003968">
    <property type="term" value="F:RNA-directed RNA polymerase activity"/>
    <property type="evidence" value="ECO:0007669"/>
    <property type="project" value="UniProtKB-KW"/>
</dbReference>
<protein>
    <recommendedName>
        <fullName evidence="2">RNA-directed RNA polymerase L</fullName>
        <ecNumber evidence="1">2.7.7.48</ecNumber>
    </recommendedName>
    <alternativeName>
        <fullName evidence="4">Large structural protein</fullName>
    </alternativeName>
    <alternativeName>
        <fullName evidence="6">Replicase</fullName>
    </alternativeName>
    <alternativeName>
        <fullName evidence="5">Transcriptase</fullName>
    </alternativeName>
</protein>
<evidence type="ECO:0000256" key="4">
    <source>
        <dbReference type="ARBA" id="ARBA00030285"/>
    </source>
</evidence>
<evidence type="ECO:0000259" key="7">
    <source>
        <dbReference type="PROSITE" id="PS50525"/>
    </source>
</evidence>
<dbReference type="EMBL" id="LC496090">
    <property type="protein sequence ID" value="BBM96177.1"/>
    <property type="molecule type" value="Genomic_RNA"/>
</dbReference>
<sequence length="2335" mass="272888">MEPLKIADATTKYKRKIQRKNYIINAIKSRSYNKSFEPIVDYLFGLLTKSKDTYRLIAKQEITDIAVKRVSADIELFQSFVDKADAFSNTHPEDAMSDMASFFIQVLEEMRHKIFGDSIVNALPAEYELVAEEPKLSEHYPTNSNLTPDFLFRKHGRDVLIEVKCRSISGLNMEFYYNRYKDVVGDLADVIVINCNPHDMTVVDIGDLSIKSSMELNDLASIEAITELVKKIRSNYNRFEVFRSYDMSESNVDDEVLDRICFDDIESLPMYDTVRGMFSVEQWDTLMSMLKFNYYEADIETVDTYLDDSETKLVDIIKSDKDKFLDLINTQMATGSYKVTDLKDASICLNIDSKNEEKYEKTTKMKPSIYMGLSTSNPEIIPDRTEYYKKIFSMDYNSDSDDYTVAVTRLITDLFCQDFSEVIVDSRNFDYEKYEGINEEYVKMREDRIDSPINRSKLKIMNIKTKTSALNLYMNSVFSWNNTANSKGIITDFKNKKITDKKPYLSIEENRNNVNKMEQQLHRLNVKSLRNGPIKNIYCEVIGSDNRITDPGPIPKYAEMKFTEHLYTMHKACKNMLSMSMINNTKFRLIQTDDPNNIFIMVPNANVRDKHPVRYINITIMRKKDMELDVESMKELNHNLGLTHTHIENGEYLISISKLISLDIGRLKLLSNSFAEYLILKSYYEEIRKKGMITEDKDSVFCFLACQMITIASLSITENYKNIIMVAYSDYSNLDDLIKDKLNCRPTSMAHLMLAMKLERGIVDAKSQLDLMKASREESFYDDNTKEVKGLGFKDMALKLPITGYDVQTPKEVFHEAFMLFYIGKKGLHGSPQEHLQLYYTSYKFEQEYQQYIEEAETVVQEITGDDNYGFSFRTMFYSSLYTYKLLRNSKDRIRSNIKSNLKLDRSPFIHPQFSSTKSCVKHEESETFGESIFDMKDDIELSKFGELLKVQKYDDIDSFCYELNLKIDKANQVRKLKNEKRVMNISLLDTETNEKALLPNVRPVKKGTMDYVEVPGHSFFCPNFESYMNPKSSKVMEEFYKYTEAKGIKTTKHLLESILDLKGYSTWRVFPKNQRTLEDREIYTGNIHGRLMLFPMEMVFKSYNQCIDEEAITTPGDLKHRKMHDQRMDLIKKKRYDKIDTYTSGPLLSVSSDASKWSARDCVVKFIIPILTSPFLLESEKLHLMYCLVKYYRKIVILTDPVMYNSCRLYSENYHNDIYAELTNNFKQNWYSVTSNWLQGNLNNTSSFVHVMTANMLSLMVDNWNNEYNDCIRHKYLVHSDDSAHDFSLLFNKEVHTRPYGKTFTQEEYQGVLLISMLKYVSKKHSITPNEKKTYISRNFKEFLSTMLIGNEIFYFYVSDLLPITSDTSYKSPLDDFSAYSGYINNAFNHLAPYSLIQNAISIINYLSLSTYNLDINSSKNPLRALHEIKGIKTLDLSININPRYKLPMDLGGTLPYYTSDAFRIVEYIIRLKKYSQKYDDEKTIEENLTESDLDDFLKVVNNSWINYIKSCLLTQETSVYMDDLEDPYAQKSDSLCQSSVISMRPNFARNRIPRYESYKAYKLKSDELELKLTTNPQWVLRKPETHEDNRDKLLSNYALMSYINSLSFSSSDIDFARRVMDSNKHIYTLNLPGRSVTKPMTITEIYSELAEAIHEQELTGKRLMEYLGIYLFSNKTHSAIVQTYFGKCVQYRQMHSKKPKMLLSPKSLYDKPEYFLSEEEVMKMVIFDINPVKTPLTHYVKNFIEYIHSMFTTISNSIKMYNDIADIDDDFKDYVQFKHESNKPEDFIVHHPQHKDQVYGGMIGKIKEVYISCLVHNFRVKKANLGSNRMTKNVKNRNLELSEDYKREELINLPGVLLNIQNYMRRSELSQKSILSVNRPRDVQSFWLERFGYYTHKDLYIKYRYDSKVVIQNDSLVLKQDALENYTKGCIVSSCLKENYDFYDELLKPNNIFEIDMISFLNSCKESKSIFDNTLYHRFSNDIVKDSYMRSKLLASTRILNDWEIPESNSGFSVTYNHGGVYMRFRLQGGEVKKLNVTLFHIGRIGNSVKIILDRFNNDMKFNASLTGAKANNTQYKRSSMKLYWDRFRRLSTVSSYETTYCCSMAVVDLSNLCISIDEDDHHGSVSTLLRFHSNIDRTVVFQFKYKFGRYNSEDLVYQYIESRVYKSKNSGRLIIFLKNMGLVNKHHDKVSQMIFNVEPHYLKFLFPGTAVSKELSRHVKRFKTYARSYSEHCDVESIKHLLGSFSIVGQKQTTIADFQSRIPLIRSEILPSFLSLQKSVYCKEYPYVDLITKISRLNMDWEHSVTLLILLIIRIDYSILQFEFEESDEDDE</sequence>
<dbReference type="InterPro" id="IPR007099">
    <property type="entry name" value="RNA-dir_pol_NSvirus"/>
</dbReference>
<evidence type="ECO:0000256" key="2">
    <source>
        <dbReference type="ARBA" id="ARBA00018602"/>
    </source>
</evidence>
<feature type="domain" description="RdRp catalytic" evidence="7">
    <location>
        <begin position="1132"/>
        <end position="1327"/>
    </location>
</feature>
<reference evidence="8" key="1">
    <citation type="journal article" date="2020" name="Phytopathology">
        <title>Perilla mosaic virus is a highly divergent emaravirus transmitted by Shevtchenkella sp. (Acari: Eriophyidae).</title>
        <authorList>
            <person name="Kubota K."/>
            <person name="Usugi T."/>
            <person name="Tomitaka Y."/>
            <person name="Shimomoto Y."/>
            <person name="Takeuchi S."/>
            <person name="Kadono F."/>
            <person name="Yanagisawa H."/>
            <person name="Chiaki Y."/>
            <person name="Tsuda S."/>
        </authorList>
    </citation>
    <scope>NUCLEOTIDE SEQUENCE</scope>
    <source>
        <strain evidence="8">Kochi_Nankoku_2011</strain>
    </source>
</reference>
<name>A0A6F8PH50_9VIRU</name>
<dbReference type="InterPro" id="IPR007322">
    <property type="entry name" value="RNA_pol_bunyavir"/>
</dbReference>
<accession>A0A6F8PH50</accession>
<dbReference type="PROSITE" id="PS50525">
    <property type="entry name" value="RDRP_SSRNA_NEG_SEG"/>
    <property type="match status" value="1"/>
</dbReference>
<dbReference type="EC" id="2.7.7.48" evidence="1"/>
<evidence type="ECO:0000313" key="9">
    <source>
        <dbReference type="Proteomes" id="UP000678595"/>
    </source>
</evidence>
<dbReference type="RefSeq" id="YP_010840051.1">
    <property type="nucleotide sequence ID" value="NC_078366.1"/>
</dbReference>
<dbReference type="Proteomes" id="UP000678595">
    <property type="component" value="Genome"/>
</dbReference>
<evidence type="ECO:0000256" key="3">
    <source>
        <dbReference type="ARBA" id="ARBA00022679"/>
    </source>
</evidence>
<keyword evidence="9" id="KW-1185">Reference proteome</keyword>
<evidence type="ECO:0000313" key="8">
    <source>
        <dbReference type="EMBL" id="BBM96177.1"/>
    </source>
</evidence>
<organism evidence="8 9">
    <name type="scientific">Perilla mosaic virus</name>
    <dbReference type="NCBI Taxonomy" id="2483037"/>
    <lineage>
        <taxon>Viruses</taxon>
        <taxon>Riboviria</taxon>
        <taxon>Orthornavirae</taxon>
        <taxon>Negarnaviricota</taxon>
        <taxon>Polyploviricotina</taxon>
        <taxon>Bunyaviricetes</taxon>
        <taxon>Elliovirales</taxon>
        <taxon>Fimoviridae</taxon>
        <taxon>Emaravirus</taxon>
        <taxon>Emaravirus perillae</taxon>
    </lineage>
</organism>
<dbReference type="GeneID" id="80550480"/>
<evidence type="ECO:0000256" key="6">
    <source>
        <dbReference type="ARBA" id="ARBA00031012"/>
    </source>
</evidence>
<proteinExistence type="predicted"/>
<gene>
    <name evidence="8" type="primary">P1</name>
</gene>
<evidence type="ECO:0000256" key="1">
    <source>
        <dbReference type="ARBA" id="ARBA00012494"/>
    </source>
</evidence>
<evidence type="ECO:0000256" key="5">
    <source>
        <dbReference type="ARBA" id="ARBA00030436"/>
    </source>
</evidence>
<dbReference type="KEGG" id="vg:80550480"/>
<dbReference type="GO" id="GO:0039694">
    <property type="term" value="P:viral RNA genome replication"/>
    <property type="evidence" value="ECO:0007669"/>
    <property type="project" value="InterPro"/>
</dbReference>
<keyword evidence="3" id="KW-0808">Transferase</keyword>
<dbReference type="GO" id="GO:0006351">
    <property type="term" value="P:DNA-templated transcription"/>
    <property type="evidence" value="ECO:0007669"/>
    <property type="project" value="InterPro"/>
</dbReference>
<keyword evidence="8" id="KW-0696">RNA-directed RNA polymerase</keyword>
<keyword evidence="8" id="KW-0548">Nucleotidyltransferase</keyword>
<dbReference type="Pfam" id="PF04196">
    <property type="entry name" value="Bunya_RdRp"/>
    <property type="match status" value="1"/>
</dbReference>